<dbReference type="Pfam" id="PF11149">
    <property type="entry name" value="DUF2924"/>
    <property type="match status" value="1"/>
</dbReference>
<evidence type="ECO:0000313" key="1">
    <source>
        <dbReference type="EMBL" id="AGI66529.1"/>
    </source>
</evidence>
<keyword evidence="2" id="KW-1185">Reference proteome</keyword>
<reference evidence="1 2" key="1">
    <citation type="journal article" date="2013" name="PLoS ONE">
        <title>Poles Apart: Arctic and Antarctic Octadecabacter strains Share High Genome Plasticity and a New Type of Xanthorhodopsin.</title>
        <authorList>
            <person name="Vollmers J."/>
            <person name="Voget S."/>
            <person name="Dietrich S."/>
            <person name="Gollnow K."/>
            <person name="Smits M."/>
            <person name="Meyer K."/>
            <person name="Brinkhoff T."/>
            <person name="Simon M."/>
            <person name="Daniel R."/>
        </authorList>
    </citation>
    <scope>NUCLEOTIDE SEQUENCE [LARGE SCALE GENOMIC DNA]</scope>
    <source>
        <strain evidence="1 2">307</strain>
    </source>
</reference>
<dbReference type="RefSeq" id="WP_015498573.1">
    <property type="nucleotide sequence ID" value="NC_020911.1"/>
</dbReference>
<dbReference type="AlphaFoldDB" id="M9R1N6"/>
<accession>M9R1N6</accession>
<dbReference type="eggNOG" id="ENOG50332DQ">
    <property type="taxonomic scope" value="Bacteria"/>
</dbReference>
<gene>
    <name evidence="1" type="ORF">OAN307_c08040</name>
</gene>
<dbReference type="STRING" id="391626.OAN307_c08040"/>
<organism evidence="1 2">
    <name type="scientific">Octadecabacter antarcticus 307</name>
    <dbReference type="NCBI Taxonomy" id="391626"/>
    <lineage>
        <taxon>Bacteria</taxon>
        <taxon>Pseudomonadati</taxon>
        <taxon>Pseudomonadota</taxon>
        <taxon>Alphaproteobacteria</taxon>
        <taxon>Rhodobacterales</taxon>
        <taxon>Roseobacteraceae</taxon>
        <taxon>Octadecabacter</taxon>
    </lineage>
</organism>
<dbReference type="HOGENOM" id="CLU_124387_0_0_5"/>
<sequence>MASDAVIASRWVELEDMDRSTLRVTWGAAFGEAPPHFLSMIFMRKALIWDAQCRRSAGLPADLKRALKAAAGGKRVRGPAPAIRAGTQLVREWNGRRYQVDVGDDGYIMNGERFKSLSAIALHITGTSWSGPRFFGLVKAAGSLA</sequence>
<dbReference type="KEGG" id="oat:OAN307_c08040"/>
<evidence type="ECO:0000313" key="2">
    <source>
        <dbReference type="Proteomes" id="UP000005307"/>
    </source>
</evidence>
<protein>
    <submittedName>
        <fullName evidence="1">Putative DUF2924 family protein</fullName>
    </submittedName>
</protein>
<name>M9R1N6_9RHOB</name>
<dbReference type="OrthoDB" id="284135at2"/>
<dbReference type="Proteomes" id="UP000005307">
    <property type="component" value="Chromosome"/>
</dbReference>
<dbReference type="InterPro" id="IPR021322">
    <property type="entry name" value="DUF2924"/>
</dbReference>
<proteinExistence type="predicted"/>
<dbReference type="EMBL" id="CP003740">
    <property type="protein sequence ID" value="AGI66529.1"/>
    <property type="molecule type" value="Genomic_DNA"/>
</dbReference>